<dbReference type="GO" id="GO:0000976">
    <property type="term" value="F:transcription cis-regulatory region binding"/>
    <property type="evidence" value="ECO:0007669"/>
    <property type="project" value="TreeGrafter"/>
</dbReference>
<dbReference type="PANTHER" id="PTHR30146">
    <property type="entry name" value="LACI-RELATED TRANSCRIPTIONAL REPRESSOR"/>
    <property type="match status" value="1"/>
</dbReference>
<dbReference type="SMART" id="SM00345">
    <property type="entry name" value="HTH_GNTR"/>
    <property type="match status" value="1"/>
</dbReference>
<proteinExistence type="predicted"/>
<dbReference type="Gene3D" id="1.10.10.10">
    <property type="entry name" value="Winged helix-like DNA-binding domain superfamily/Winged helix DNA-binding domain"/>
    <property type="match status" value="1"/>
</dbReference>
<dbReference type="PRINTS" id="PR00035">
    <property type="entry name" value="HTHGNTR"/>
</dbReference>
<dbReference type="InterPro" id="IPR036390">
    <property type="entry name" value="WH_DNA-bd_sf"/>
</dbReference>
<accession>A0A645BPH9</accession>
<dbReference type="SUPFAM" id="SSF53822">
    <property type="entry name" value="Periplasmic binding protein-like I"/>
    <property type="match status" value="1"/>
</dbReference>
<evidence type="ECO:0000259" key="4">
    <source>
        <dbReference type="PROSITE" id="PS50949"/>
    </source>
</evidence>
<evidence type="ECO:0000256" key="1">
    <source>
        <dbReference type="ARBA" id="ARBA00023015"/>
    </source>
</evidence>
<dbReference type="Pfam" id="PF13377">
    <property type="entry name" value="Peripla_BP_3"/>
    <property type="match status" value="1"/>
</dbReference>
<keyword evidence="2" id="KW-0238">DNA-binding</keyword>
<dbReference type="AlphaFoldDB" id="A0A645BPH9"/>
<sequence length="369" mass="41561">MKTHEVKKQLLKEFCNGQYRCGSSIPSEKELIKMFNISRSTLREAVGTLVAEGILERRQGSGTYLKKLEYGNNPLIGVIVSQISKEETIYVKLIQDLEQIFSDQGFSIVFGTHQENPILAQQQIERFSKLKVAGVILVPIMLPDMEEVNLGLVRMLNTMNLPFIFVDSPISVRTNTWYSCISVNHFQGMYQLVKYLTGLGHKHVAHIRGFHGVYTAEMRCAGYVEALRECGLPINSGYIREIRNRQVQIQGREEVRELMKLPVPPTAIACVHDLIAGNVIDELRLMGYRVPEDVAVTGFDDIPVPGIPYDFLTTMEQPVDEVAHAAANMILRKINSDAGGELQQGISCRLKIRHSCMQVAKKENMVLQE</sequence>
<reference evidence="5" key="1">
    <citation type="submission" date="2019-08" db="EMBL/GenBank/DDBJ databases">
        <authorList>
            <person name="Kucharzyk K."/>
            <person name="Murdoch R.W."/>
            <person name="Higgins S."/>
            <person name="Loffler F."/>
        </authorList>
    </citation>
    <scope>NUCLEOTIDE SEQUENCE</scope>
</reference>
<dbReference type="CDD" id="cd07377">
    <property type="entry name" value="WHTH_GntR"/>
    <property type="match status" value="1"/>
</dbReference>
<dbReference type="SUPFAM" id="SSF46785">
    <property type="entry name" value="Winged helix' DNA-binding domain"/>
    <property type="match status" value="1"/>
</dbReference>
<keyword evidence="1" id="KW-0805">Transcription regulation</keyword>
<evidence type="ECO:0000313" key="5">
    <source>
        <dbReference type="EMBL" id="MPM67286.1"/>
    </source>
</evidence>
<dbReference type="Gene3D" id="3.40.50.2300">
    <property type="match status" value="2"/>
</dbReference>
<feature type="domain" description="HTH gntR-type" evidence="4">
    <location>
        <begin position="1"/>
        <end position="68"/>
    </location>
</feature>
<dbReference type="Pfam" id="PF00392">
    <property type="entry name" value="GntR"/>
    <property type="match status" value="1"/>
</dbReference>
<protein>
    <submittedName>
        <fullName evidence="5">Arabinose metabolism transcriptional repressor</fullName>
    </submittedName>
</protein>
<dbReference type="InterPro" id="IPR028082">
    <property type="entry name" value="Peripla_BP_I"/>
</dbReference>
<dbReference type="GO" id="GO:0003700">
    <property type="term" value="F:DNA-binding transcription factor activity"/>
    <property type="evidence" value="ECO:0007669"/>
    <property type="project" value="InterPro"/>
</dbReference>
<evidence type="ECO:0000256" key="3">
    <source>
        <dbReference type="ARBA" id="ARBA00023163"/>
    </source>
</evidence>
<gene>
    <name evidence="5" type="primary">araR_5</name>
    <name evidence="5" type="ORF">SDC9_114208</name>
</gene>
<dbReference type="PANTHER" id="PTHR30146:SF109">
    <property type="entry name" value="HTH-TYPE TRANSCRIPTIONAL REGULATOR GALS"/>
    <property type="match status" value="1"/>
</dbReference>
<evidence type="ECO:0000256" key="2">
    <source>
        <dbReference type="ARBA" id="ARBA00023125"/>
    </source>
</evidence>
<dbReference type="CDD" id="cd06267">
    <property type="entry name" value="PBP1_LacI_sugar_binding-like"/>
    <property type="match status" value="1"/>
</dbReference>
<organism evidence="5">
    <name type="scientific">bioreactor metagenome</name>
    <dbReference type="NCBI Taxonomy" id="1076179"/>
    <lineage>
        <taxon>unclassified sequences</taxon>
        <taxon>metagenomes</taxon>
        <taxon>ecological metagenomes</taxon>
    </lineage>
</organism>
<dbReference type="InterPro" id="IPR046335">
    <property type="entry name" value="LacI/GalR-like_sensor"/>
</dbReference>
<name>A0A645BPH9_9ZZZZ</name>
<dbReference type="InterPro" id="IPR000524">
    <property type="entry name" value="Tscrpt_reg_HTH_GntR"/>
</dbReference>
<comment type="caution">
    <text evidence="5">The sequence shown here is derived from an EMBL/GenBank/DDBJ whole genome shotgun (WGS) entry which is preliminary data.</text>
</comment>
<dbReference type="PROSITE" id="PS50949">
    <property type="entry name" value="HTH_GNTR"/>
    <property type="match status" value="1"/>
</dbReference>
<keyword evidence="3" id="KW-0804">Transcription</keyword>
<dbReference type="EMBL" id="VSSQ01021601">
    <property type="protein sequence ID" value="MPM67286.1"/>
    <property type="molecule type" value="Genomic_DNA"/>
</dbReference>
<dbReference type="InterPro" id="IPR036388">
    <property type="entry name" value="WH-like_DNA-bd_sf"/>
</dbReference>